<keyword evidence="3" id="KW-0378">Hydrolase</keyword>
<dbReference type="AlphaFoldDB" id="A0A5J5I0P2"/>
<dbReference type="InterPro" id="IPR000587">
    <property type="entry name" value="Creatinase_N"/>
</dbReference>
<evidence type="ECO:0000259" key="1">
    <source>
        <dbReference type="Pfam" id="PF00557"/>
    </source>
</evidence>
<dbReference type="InterPro" id="IPR000994">
    <property type="entry name" value="Pept_M24"/>
</dbReference>
<keyword evidence="4" id="KW-1185">Reference proteome</keyword>
<sequence>MNQRWKKLENEMETLDLDIVLIYGKGIITQYGNLYYFGGYYPILRHGFVIKIKGQQPIAYYNTRADYYLAKEKGTIKDVRFVGTGDVIQAEDPLLVELANVINAASPKKVSIVGLKENMNIKQYEFLMNHIKGEIVDGTGMVAKIKSYKSPEEMEMVKNSFVLAEKSYAAFEEVIQPGKTCAEIAGEIERIARGNGAIDTLIFIEEGPFFLRKPTKKVISENALVTCYVELIDENGYWVEKGGLIAVGNLSNEMRELADACVQAMEEVKKTIKPGITVGEIAYAINKQIAHLDVKIGIWHGHGVGVDHDIPVISDNGTDVIEEGMVLSVHPNFANAKEEFGASIADVFIVTKDGAESLSKLPYMTYLSQKESESIG</sequence>
<feature type="domain" description="Creatinase N-terminal" evidence="2">
    <location>
        <begin position="4"/>
        <end position="145"/>
    </location>
</feature>
<dbReference type="InterPro" id="IPR029149">
    <property type="entry name" value="Creatin/AminoP/Spt16_N"/>
</dbReference>
<accession>A0A5J5I0P2</accession>
<keyword evidence="3" id="KW-0031">Aminopeptidase</keyword>
<dbReference type="OrthoDB" id="9806388at2"/>
<keyword evidence="3" id="KW-0645">Protease</keyword>
<dbReference type="PANTHER" id="PTHR46112">
    <property type="entry name" value="AMINOPEPTIDASE"/>
    <property type="match status" value="1"/>
</dbReference>
<organism evidence="3 4">
    <name type="scientific">Niallia endozanthoxylica</name>
    <dbReference type="NCBI Taxonomy" id="2036016"/>
    <lineage>
        <taxon>Bacteria</taxon>
        <taxon>Bacillati</taxon>
        <taxon>Bacillota</taxon>
        <taxon>Bacilli</taxon>
        <taxon>Bacillales</taxon>
        <taxon>Bacillaceae</taxon>
        <taxon>Niallia</taxon>
    </lineage>
</organism>
<comment type="caution">
    <text evidence="3">The sequence shown here is derived from an EMBL/GenBank/DDBJ whole genome shotgun (WGS) entry which is preliminary data.</text>
</comment>
<proteinExistence type="predicted"/>
<dbReference type="CDD" id="cd01066">
    <property type="entry name" value="APP_MetAP"/>
    <property type="match status" value="1"/>
</dbReference>
<dbReference type="GO" id="GO:0004177">
    <property type="term" value="F:aminopeptidase activity"/>
    <property type="evidence" value="ECO:0007669"/>
    <property type="project" value="UniProtKB-KW"/>
</dbReference>
<dbReference type="Pfam" id="PF00557">
    <property type="entry name" value="Peptidase_M24"/>
    <property type="match status" value="1"/>
</dbReference>
<name>A0A5J5I0P2_9BACI</name>
<evidence type="ECO:0000259" key="2">
    <source>
        <dbReference type="Pfam" id="PF01321"/>
    </source>
</evidence>
<protein>
    <submittedName>
        <fullName evidence="3">Aminopeptidase P family protein</fullName>
    </submittedName>
</protein>
<dbReference type="SUPFAM" id="SSF53092">
    <property type="entry name" value="Creatinase/prolidase N-terminal domain"/>
    <property type="match status" value="1"/>
</dbReference>
<evidence type="ECO:0000313" key="3">
    <source>
        <dbReference type="EMBL" id="KAA9027079.1"/>
    </source>
</evidence>
<dbReference type="EMBL" id="VYKL01000014">
    <property type="protein sequence ID" value="KAA9027079.1"/>
    <property type="molecule type" value="Genomic_DNA"/>
</dbReference>
<reference evidence="3 4" key="1">
    <citation type="submission" date="2019-09" db="EMBL/GenBank/DDBJ databases">
        <title>Whole genome sequences of isolates from the Mars Exploration Rovers.</title>
        <authorList>
            <person name="Seuylemezian A."/>
            <person name="Vaishampayan P."/>
        </authorList>
    </citation>
    <scope>NUCLEOTIDE SEQUENCE [LARGE SCALE GENOMIC DNA]</scope>
    <source>
        <strain evidence="3 4">MER_TA_151</strain>
    </source>
</reference>
<dbReference type="InterPro" id="IPR036005">
    <property type="entry name" value="Creatinase/aminopeptidase-like"/>
</dbReference>
<dbReference type="Pfam" id="PF01321">
    <property type="entry name" value="Creatinase_N"/>
    <property type="match status" value="1"/>
</dbReference>
<dbReference type="PANTHER" id="PTHR46112:SF2">
    <property type="entry name" value="XAA-PRO AMINOPEPTIDASE P-RELATED"/>
    <property type="match status" value="1"/>
</dbReference>
<evidence type="ECO:0000313" key="4">
    <source>
        <dbReference type="Proteomes" id="UP000326671"/>
    </source>
</evidence>
<dbReference type="SUPFAM" id="SSF55920">
    <property type="entry name" value="Creatinase/aminopeptidase"/>
    <property type="match status" value="1"/>
</dbReference>
<dbReference type="Proteomes" id="UP000326671">
    <property type="component" value="Unassembled WGS sequence"/>
</dbReference>
<dbReference type="Gene3D" id="3.40.350.10">
    <property type="entry name" value="Creatinase/prolidase N-terminal domain"/>
    <property type="match status" value="1"/>
</dbReference>
<feature type="domain" description="Peptidase M24" evidence="1">
    <location>
        <begin position="163"/>
        <end position="352"/>
    </location>
</feature>
<dbReference type="Gene3D" id="3.90.230.10">
    <property type="entry name" value="Creatinase/methionine aminopeptidase superfamily"/>
    <property type="match status" value="1"/>
</dbReference>
<gene>
    <name evidence="3" type="ORF">F4V44_06640</name>
</gene>
<dbReference type="InterPro" id="IPR050659">
    <property type="entry name" value="Peptidase_M24B"/>
</dbReference>